<proteinExistence type="predicted"/>
<dbReference type="Proteomes" id="UP001060085">
    <property type="component" value="Linkage Group LG02"/>
</dbReference>
<organism evidence="1 2">
    <name type="scientific">Catharanthus roseus</name>
    <name type="common">Madagascar periwinkle</name>
    <name type="synonym">Vinca rosea</name>
    <dbReference type="NCBI Taxonomy" id="4058"/>
    <lineage>
        <taxon>Eukaryota</taxon>
        <taxon>Viridiplantae</taxon>
        <taxon>Streptophyta</taxon>
        <taxon>Embryophyta</taxon>
        <taxon>Tracheophyta</taxon>
        <taxon>Spermatophyta</taxon>
        <taxon>Magnoliopsida</taxon>
        <taxon>eudicotyledons</taxon>
        <taxon>Gunneridae</taxon>
        <taxon>Pentapetalae</taxon>
        <taxon>asterids</taxon>
        <taxon>lamiids</taxon>
        <taxon>Gentianales</taxon>
        <taxon>Apocynaceae</taxon>
        <taxon>Rauvolfioideae</taxon>
        <taxon>Vinceae</taxon>
        <taxon>Catharanthinae</taxon>
        <taxon>Catharanthus</taxon>
    </lineage>
</organism>
<protein>
    <submittedName>
        <fullName evidence="1">Uncharacterized protein</fullName>
    </submittedName>
</protein>
<gene>
    <name evidence="1" type="ORF">M9H77_08730</name>
</gene>
<accession>A0ACC0BYN7</accession>
<dbReference type="EMBL" id="CM044702">
    <property type="protein sequence ID" value="KAI5677780.1"/>
    <property type="molecule type" value="Genomic_DNA"/>
</dbReference>
<reference evidence="2" key="1">
    <citation type="journal article" date="2023" name="Nat. Plants">
        <title>Single-cell RNA sequencing provides a high-resolution roadmap for understanding the multicellular compartmentation of specialized metabolism.</title>
        <authorList>
            <person name="Sun S."/>
            <person name="Shen X."/>
            <person name="Li Y."/>
            <person name="Li Y."/>
            <person name="Wang S."/>
            <person name="Li R."/>
            <person name="Zhang H."/>
            <person name="Shen G."/>
            <person name="Guo B."/>
            <person name="Wei J."/>
            <person name="Xu J."/>
            <person name="St-Pierre B."/>
            <person name="Chen S."/>
            <person name="Sun C."/>
        </authorList>
    </citation>
    <scope>NUCLEOTIDE SEQUENCE [LARGE SCALE GENOMIC DNA]</scope>
</reference>
<evidence type="ECO:0000313" key="2">
    <source>
        <dbReference type="Proteomes" id="UP001060085"/>
    </source>
</evidence>
<name>A0ACC0BYN7_CATRO</name>
<comment type="caution">
    <text evidence="1">The sequence shown here is derived from an EMBL/GenBank/DDBJ whole genome shotgun (WGS) entry which is preliminary data.</text>
</comment>
<keyword evidence="2" id="KW-1185">Reference proteome</keyword>
<evidence type="ECO:0000313" key="1">
    <source>
        <dbReference type="EMBL" id="KAI5677780.1"/>
    </source>
</evidence>
<sequence>MCLDSLRLPSCARKPHDMCGCIMQLLFLVGISFKYLAYLGTSKTLLNSPLPVEDDSIEPLYKDKQETVKLLQGSVTRVMARRIEEDGEIQRSKLGSLEASKSKKEEHGDHFTFISSFGEYLERRYFIEFNFIFCAIPIVDDYDFNIANCASCVLGVEDRGSMEKELGPILEHSSISLSLNPASLSYEVSLEELKYLLDSYTFK</sequence>